<comment type="caution">
    <text evidence="2">The sequence shown here is derived from an EMBL/GenBank/DDBJ whole genome shotgun (WGS) entry which is preliminary data.</text>
</comment>
<accession>A0AAV8WU36</accession>
<organism evidence="2 3">
    <name type="scientific">Rhamnusium bicolor</name>
    <dbReference type="NCBI Taxonomy" id="1586634"/>
    <lineage>
        <taxon>Eukaryota</taxon>
        <taxon>Metazoa</taxon>
        <taxon>Ecdysozoa</taxon>
        <taxon>Arthropoda</taxon>
        <taxon>Hexapoda</taxon>
        <taxon>Insecta</taxon>
        <taxon>Pterygota</taxon>
        <taxon>Neoptera</taxon>
        <taxon>Endopterygota</taxon>
        <taxon>Coleoptera</taxon>
        <taxon>Polyphaga</taxon>
        <taxon>Cucujiformia</taxon>
        <taxon>Chrysomeloidea</taxon>
        <taxon>Cerambycidae</taxon>
        <taxon>Lepturinae</taxon>
        <taxon>Rhagiini</taxon>
        <taxon>Rhamnusium</taxon>
    </lineage>
</organism>
<evidence type="ECO:0000256" key="1">
    <source>
        <dbReference type="ARBA" id="ARBA00023033"/>
    </source>
</evidence>
<dbReference type="InterPro" id="IPR036396">
    <property type="entry name" value="Cyt_P450_sf"/>
</dbReference>
<dbReference type="Proteomes" id="UP001162156">
    <property type="component" value="Unassembled WGS sequence"/>
</dbReference>
<proteinExistence type="predicted"/>
<keyword evidence="1" id="KW-0560">Oxidoreductase</keyword>
<reference evidence="2" key="1">
    <citation type="journal article" date="2023" name="Insect Mol. Biol.">
        <title>Genome sequencing provides insights into the evolution of gene families encoding plant cell wall-degrading enzymes in longhorned beetles.</title>
        <authorList>
            <person name="Shin N.R."/>
            <person name="Okamura Y."/>
            <person name="Kirsch R."/>
            <person name="Pauchet Y."/>
        </authorList>
    </citation>
    <scope>NUCLEOTIDE SEQUENCE</scope>
    <source>
        <strain evidence="2">RBIC_L_NR</strain>
    </source>
</reference>
<keyword evidence="1" id="KW-0503">Monooxygenase</keyword>
<sequence length="88" mass="10506">MQPRTAEQYIGHMDEVANELIENMKYFSMNDKNNEMPEDFQNELYKWTLESIGAISLDRRLGGHVNYLRRYYCQAKRHVIVTKLSTFN</sequence>
<dbReference type="GO" id="GO:0004497">
    <property type="term" value="F:monooxygenase activity"/>
    <property type="evidence" value="ECO:0007669"/>
    <property type="project" value="UniProtKB-KW"/>
</dbReference>
<protein>
    <submittedName>
        <fullName evidence="2">Uncharacterized protein</fullName>
    </submittedName>
</protein>
<dbReference type="Gene3D" id="1.10.630.10">
    <property type="entry name" value="Cytochrome P450"/>
    <property type="match status" value="1"/>
</dbReference>
<name>A0AAV8WU36_9CUCU</name>
<keyword evidence="3" id="KW-1185">Reference proteome</keyword>
<dbReference type="GO" id="GO:0020037">
    <property type="term" value="F:heme binding"/>
    <property type="evidence" value="ECO:0007669"/>
    <property type="project" value="InterPro"/>
</dbReference>
<evidence type="ECO:0000313" key="3">
    <source>
        <dbReference type="Proteomes" id="UP001162156"/>
    </source>
</evidence>
<gene>
    <name evidence="2" type="ORF">NQ314_017115</name>
</gene>
<dbReference type="EMBL" id="JANEYF010004771">
    <property type="protein sequence ID" value="KAJ8930119.1"/>
    <property type="molecule type" value="Genomic_DNA"/>
</dbReference>
<dbReference type="GO" id="GO:0016705">
    <property type="term" value="F:oxidoreductase activity, acting on paired donors, with incorporation or reduction of molecular oxygen"/>
    <property type="evidence" value="ECO:0007669"/>
    <property type="project" value="InterPro"/>
</dbReference>
<dbReference type="GO" id="GO:0005506">
    <property type="term" value="F:iron ion binding"/>
    <property type="evidence" value="ECO:0007669"/>
    <property type="project" value="InterPro"/>
</dbReference>
<evidence type="ECO:0000313" key="2">
    <source>
        <dbReference type="EMBL" id="KAJ8930119.1"/>
    </source>
</evidence>
<dbReference type="AlphaFoldDB" id="A0AAV8WU36"/>